<dbReference type="EMBL" id="CP063989">
    <property type="protein sequence ID" value="QPL06725.1"/>
    <property type="molecule type" value="Genomic_DNA"/>
</dbReference>
<feature type="domain" description="Glycosyl hydrolase family 13 catalytic" evidence="2">
    <location>
        <begin position="35"/>
        <end position="481"/>
    </location>
</feature>
<evidence type="ECO:0000259" key="2">
    <source>
        <dbReference type="SMART" id="SM00642"/>
    </source>
</evidence>
<dbReference type="GO" id="GO:0004556">
    <property type="term" value="F:alpha-amylase activity"/>
    <property type="evidence" value="ECO:0007669"/>
    <property type="project" value="TreeGrafter"/>
</dbReference>
<evidence type="ECO:0000313" key="4">
    <source>
        <dbReference type="Proteomes" id="UP000594637"/>
    </source>
</evidence>
<dbReference type="Proteomes" id="UP000594637">
    <property type="component" value="Chromosome"/>
</dbReference>
<dbReference type="GO" id="GO:0009313">
    <property type="term" value="P:oligosaccharide catabolic process"/>
    <property type="evidence" value="ECO:0007669"/>
    <property type="project" value="TreeGrafter"/>
</dbReference>
<keyword evidence="4" id="KW-1185">Reference proteome</keyword>
<dbReference type="InterPro" id="IPR006047">
    <property type="entry name" value="GH13_cat_dom"/>
</dbReference>
<dbReference type="InterPro" id="IPR017853">
    <property type="entry name" value="GH"/>
</dbReference>
<sequence>MTRVTDHTSRDDAVVQPTTRADAARQWWHDAVIYQVYPRSFADLDGNGIGDLKGVTSRVPYLRALGVDAVWLSPFYPSALADGGYDVDDHRDVAPEIGTMADFDEMVAALHGAGIRVLVDIVPNHTSDRHAWFRAALAGGPDAPERRHYVIREGTGADGELPPNDWRSLFGGSIWERIDDVDAAGRPLTGPGTGRPYQWYMHLFASEQPDLNWEDPAVHADFIETLRFWCDHGVDGFRIDVASGLAKDLSQLDRPWSELPWPLTDDGSHPLLDRDEVHAIYAEWRPVLESYDPPRFAVAEAGVMPNRRAAYARSVGQAFNFQMQDADFTSASYEWAISAGLADLASSGSTTWVLGCHDVVRVASRYGFDPTHRVPVGDEESGESAARTAGVQEAVFGRSLDLSRRWLLADGDDARFRYDADAGRRRAAAGALAVMALPGSMYVWQGDELGLLEVPDIVEERLQDPIATRNRAVEKGRDGCRVPLPWTASGTSCGFGPDGGAEAHLPQPGWWGGLSVERQEAEDDSFLSFYRRALAARRALVANSVGGVGDDFTWVRREEGVLAFARSAVQSWTAFGAEVELPDGRVLVSSAPVEERVADDGRSVRVLPADATAWVRVEP</sequence>
<organism evidence="3 4">
    <name type="scientific">Actinomyces respiraculi</name>
    <dbReference type="NCBI Taxonomy" id="2744574"/>
    <lineage>
        <taxon>Bacteria</taxon>
        <taxon>Bacillati</taxon>
        <taxon>Actinomycetota</taxon>
        <taxon>Actinomycetes</taxon>
        <taxon>Actinomycetales</taxon>
        <taxon>Actinomycetaceae</taxon>
        <taxon>Actinomyces</taxon>
    </lineage>
</organism>
<evidence type="ECO:0000256" key="1">
    <source>
        <dbReference type="ARBA" id="ARBA00008061"/>
    </source>
</evidence>
<name>A0A7T0PYD9_9ACTO</name>
<dbReference type="PANTHER" id="PTHR10357">
    <property type="entry name" value="ALPHA-AMYLASE FAMILY MEMBER"/>
    <property type="match status" value="1"/>
</dbReference>
<dbReference type="Gene3D" id="3.20.20.80">
    <property type="entry name" value="Glycosidases"/>
    <property type="match status" value="1"/>
</dbReference>
<dbReference type="Pfam" id="PF00128">
    <property type="entry name" value="Alpha-amylase"/>
    <property type="match status" value="2"/>
</dbReference>
<comment type="similarity">
    <text evidence="1">Belongs to the glycosyl hydrolase 13 family.</text>
</comment>
<dbReference type="KEGG" id="arep:ID810_11925"/>
<dbReference type="Gene3D" id="3.90.400.10">
    <property type="entry name" value="Oligo-1,6-glucosidase, Domain 2"/>
    <property type="match status" value="1"/>
</dbReference>
<protein>
    <submittedName>
        <fullName evidence="3">Alpha-amylase</fullName>
    </submittedName>
</protein>
<gene>
    <name evidence="3" type="ORF">ID810_11925</name>
</gene>
<dbReference type="SUPFAM" id="SSF51445">
    <property type="entry name" value="(Trans)glycosidases"/>
    <property type="match status" value="1"/>
</dbReference>
<dbReference type="PANTHER" id="PTHR10357:SF179">
    <property type="entry name" value="NEUTRAL AND BASIC AMINO ACID TRANSPORT PROTEIN RBAT"/>
    <property type="match status" value="1"/>
</dbReference>
<accession>A0A7T0PYD9</accession>
<evidence type="ECO:0000313" key="3">
    <source>
        <dbReference type="EMBL" id="QPL06725.1"/>
    </source>
</evidence>
<dbReference type="SMART" id="SM00642">
    <property type="entry name" value="Aamy"/>
    <property type="match status" value="1"/>
</dbReference>
<dbReference type="InterPro" id="IPR045857">
    <property type="entry name" value="O16G_dom_2"/>
</dbReference>
<proteinExistence type="inferred from homology"/>
<dbReference type="AlphaFoldDB" id="A0A7T0PYD9"/>
<reference evidence="3 4" key="1">
    <citation type="submission" date="2020-11" db="EMBL/GenBank/DDBJ databases">
        <title>Actinomyces sp. ZJ750.</title>
        <authorList>
            <person name="Zhou J."/>
        </authorList>
    </citation>
    <scope>NUCLEOTIDE SEQUENCE [LARGE SCALE GENOMIC DNA]</scope>
    <source>
        <strain evidence="3 4">ZJ750</strain>
    </source>
</reference>